<dbReference type="EMBL" id="JAIWYP010000007">
    <property type="protein sequence ID" value="KAH3791699.1"/>
    <property type="molecule type" value="Genomic_DNA"/>
</dbReference>
<gene>
    <name evidence="1" type="ORF">DPMN_145188</name>
</gene>
<dbReference type="AlphaFoldDB" id="A0A9D4F5J2"/>
<proteinExistence type="predicted"/>
<protein>
    <submittedName>
        <fullName evidence="1">Uncharacterized protein</fullName>
    </submittedName>
</protein>
<evidence type="ECO:0000313" key="2">
    <source>
        <dbReference type="Proteomes" id="UP000828390"/>
    </source>
</evidence>
<evidence type="ECO:0000313" key="1">
    <source>
        <dbReference type="EMBL" id="KAH3791699.1"/>
    </source>
</evidence>
<comment type="caution">
    <text evidence="1">The sequence shown here is derived from an EMBL/GenBank/DDBJ whole genome shotgun (WGS) entry which is preliminary data.</text>
</comment>
<organism evidence="1 2">
    <name type="scientific">Dreissena polymorpha</name>
    <name type="common">Zebra mussel</name>
    <name type="synonym">Mytilus polymorpha</name>
    <dbReference type="NCBI Taxonomy" id="45954"/>
    <lineage>
        <taxon>Eukaryota</taxon>
        <taxon>Metazoa</taxon>
        <taxon>Spiralia</taxon>
        <taxon>Lophotrochozoa</taxon>
        <taxon>Mollusca</taxon>
        <taxon>Bivalvia</taxon>
        <taxon>Autobranchia</taxon>
        <taxon>Heteroconchia</taxon>
        <taxon>Euheterodonta</taxon>
        <taxon>Imparidentia</taxon>
        <taxon>Neoheterodontei</taxon>
        <taxon>Myida</taxon>
        <taxon>Dreissenoidea</taxon>
        <taxon>Dreissenidae</taxon>
        <taxon>Dreissena</taxon>
    </lineage>
</organism>
<sequence length="51" mass="5919">MFYSLASLIFFNTSPFAYLFSVLEFWLSSFVAEAHPSHSQELLQQMTARLN</sequence>
<accession>A0A9D4F5J2</accession>
<name>A0A9D4F5J2_DREPO</name>
<dbReference type="Proteomes" id="UP000828390">
    <property type="component" value="Unassembled WGS sequence"/>
</dbReference>
<keyword evidence="2" id="KW-1185">Reference proteome</keyword>
<reference evidence="1" key="2">
    <citation type="submission" date="2020-11" db="EMBL/GenBank/DDBJ databases">
        <authorList>
            <person name="McCartney M.A."/>
            <person name="Auch B."/>
            <person name="Kono T."/>
            <person name="Mallez S."/>
            <person name="Becker A."/>
            <person name="Gohl D.M."/>
            <person name="Silverstein K.A.T."/>
            <person name="Koren S."/>
            <person name="Bechman K.B."/>
            <person name="Herman A."/>
            <person name="Abrahante J.E."/>
            <person name="Garbe J."/>
        </authorList>
    </citation>
    <scope>NUCLEOTIDE SEQUENCE</scope>
    <source>
        <strain evidence="1">Duluth1</strain>
        <tissue evidence="1">Whole animal</tissue>
    </source>
</reference>
<reference evidence="1" key="1">
    <citation type="journal article" date="2019" name="bioRxiv">
        <title>The Genome of the Zebra Mussel, Dreissena polymorpha: A Resource for Invasive Species Research.</title>
        <authorList>
            <person name="McCartney M.A."/>
            <person name="Auch B."/>
            <person name="Kono T."/>
            <person name="Mallez S."/>
            <person name="Zhang Y."/>
            <person name="Obille A."/>
            <person name="Becker A."/>
            <person name="Abrahante J.E."/>
            <person name="Garbe J."/>
            <person name="Badalamenti J.P."/>
            <person name="Herman A."/>
            <person name="Mangelson H."/>
            <person name="Liachko I."/>
            <person name="Sullivan S."/>
            <person name="Sone E.D."/>
            <person name="Koren S."/>
            <person name="Silverstein K.A.T."/>
            <person name="Beckman K.B."/>
            <person name="Gohl D.M."/>
        </authorList>
    </citation>
    <scope>NUCLEOTIDE SEQUENCE</scope>
    <source>
        <strain evidence="1">Duluth1</strain>
        <tissue evidence="1">Whole animal</tissue>
    </source>
</reference>